<sequence length="428" mass="46310">MTDRSGHGRLRQWVRRSMSDLRRSVPYLVRGAVTSFGSLIILIGLVVVAALLLVGVGWLLLPPATRLLRWWTGTERRRVEAFTGASVPEAYPPLAGSLSHQIRTVVLDRTTRRDTAWLTVHGLTGHVMGVLAVGLPLGAVNAALVPAYWWILPEHSPVNAPHAVTSWADTLPTPLVAAVYALLALALVPRFASWQTRCARTLLAPPRETRLRERVTELTASRAAALEAHGSELRRIERDLHDGAQNRLVEVVMQLGIAERAWQREPASALPLILRAQDAAGSALGELRDVVRSIYPPILTERGLDGALAALAARCPIPCTLRMDGLRRVPAAVESAAYFVVAEALTNVAKHSGAEHAEVRVTVRRRPEPEEDVLVVRVTDDGRGGATERAGTGLAGIRRRVAAFDGRTELSSPDGGPTQLEAELPCGS</sequence>
<comment type="caution">
    <text evidence="12">The sequence shown here is derived from an EMBL/GenBank/DDBJ whole genome shotgun (WGS) entry which is preliminary data.</text>
</comment>
<keyword evidence="8" id="KW-0902">Two-component regulatory system</keyword>
<feature type="region of interest" description="Disordered" evidence="9">
    <location>
        <begin position="407"/>
        <end position="428"/>
    </location>
</feature>
<keyword evidence="3" id="KW-0597">Phosphoprotein</keyword>
<dbReference type="InterPro" id="IPR011712">
    <property type="entry name" value="Sig_transdc_His_kin_sub3_dim/P"/>
</dbReference>
<dbReference type="InterPro" id="IPR036890">
    <property type="entry name" value="HATPase_C_sf"/>
</dbReference>
<evidence type="ECO:0000256" key="8">
    <source>
        <dbReference type="ARBA" id="ARBA00023012"/>
    </source>
</evidence>
<evidence type="ECO:0000256" key="9">
    <source>
        <dbReference type="SAM" id="MobiDB-lite"/>
    </source>
</evidence>
<evidence type="ECO:0000256" key="10">
    <source>
        <dbReference type="SAM" id="Phobius"/>
    </source>
</evidence>
<reference evidence="12 13" key="1">
    <citation type="submission" date="2020-02" db="EMBL/GenBank/DDBJ databases">
        <authorList>
            <person name="Li X.-J."/>
            <person name="Feng X.-M."/>
        </authorList>
    </citation>
    <scope>NUCLEOTIDE SEQUENCE [LARGE SCALE GENOMIC DNA]</scope>
    <source>
        <strain evidence="12 13">CGMCC 4.7225</strain>
    </source>
</reference>
<dbReference type="Gene3D" id="3.30.565.10">
    <property type="entry name" value="Histidine kinase-like ATPase, C-terminal domain"/>
    <property type="match status" value="1"/>
</dbReference>
<dbReference type="Proteomes" id="UP000469185">
    <property type="component" value="Unassembled WGS sequence"/>
</dbReference>
<feature type="transmembrane region" description="Helical" evidence="10">
    <location>
        <begin position="171"/>
        <end position="192"/>
    </location>
</feature>
<dbReference type="PANTHER" id="PTHR24421:SF10">
    <property type="entry name" value="NITRATE_NITRITE SENSOR PROTEIN NARQ"/>
    <property type="match status" value="1"/>
</dbReference>
<keyword evidence="10" id="KW-1133">Transmembrane helix</keyword>
<feature type="transmembrane region" description="Helical" evidence="10">
    <location>
        <begin position="127"/>
        <end position="151"/>
    </location>
</feature>
<evidence type="ECO:0000256" key="2">
    <source>
        <dbReference type="ARBA" id="ARBA00012438"/>
    </source>
</evidence>
<dbReference type="Pfam" id="PF13796">
    <property type="entry name" value="Sensor"/>
    <property type="match status" value="1"/>
</dbReference>
<dbReference type="SMART" id="SM00387">
    <property type="entry name" value="HATPase_c"/>
    <property type="match status" value="1"/>
</dbReference>
<evidence type="ECO:0000256" key="6">
    <source>
        <dbReference type="ARBA" id="ARBA00022777"/>
    </source>
</evidence>
<dbReference type="Pfam" id="PF02518">
    <property type="entry name" value="HATPase_c"/>
    <property type="match status" value="1"/>
</dbReference>
<accession>A0A6N9YGF7</accession>
<evidence type="ECO:0000256" key="7">
    <source>
        <dbReference type="ARBA" id="ARBA00022840"/>
    </source>
</evidence>
<keyword evidence="7" id="KW-0067">ATP-binding</keyword>
<name>A0A6N9YGF7_9ACTN</name>
<comment type="catalytic activity">
    <reaction evidence="1">
        <text>ATP + protein L-histidine = ADP + protein N-phospho-L-histidine.</text>
        <dbReference type="EC" id="2.7.13.3"/>
    </reaction>
</comment>
<dbReference type="Pfam" id="PF07730">
    <property type="entry name" value="HisKA_3"/>
    <property type="match status" value="1"/>
</dbReference>
<dbReference type="PANTHER" id="PTHR24421">
    <property type="entry name" value="NITRATE/NITRITE SENSOR PROTEIN NARX-RELATED"/>
    <property type="match status" value="1"/>
</dbReference>
<evidence type="ECO:0000256" key="4">
    <source>
        <dbReference type="ARBA" id="ARBA00022679"/>
    </source>
</evidence>
<dbReference type="GO" id="GO:0005524">
    <property type="term" value="F:ATP binding"/>
    <property type="evidence" value="ECO:0007669"/>
    <property type="project" value="UniProtKB-KW"/>
</dbReference>
<keyword evidence="5" id="KW-0547">Nucleotide-binding</keyword>
<evidence type="ECO:0000313" key="13">
    <source>
        <dbReference type="Proteomes" id="UP000469185"/>
    </source>
</evidence>
<keyword evidence="10" id="KW-0812">Transmembrane</keyword>
<gene>
    <name evidence="12" type="ORF">G1H11_01825</name>
</gene>
<protein>
    <recommendedName>
        <fullName evidence="2">histidine kinase</fullName>
        <ecNumber evidence="2">2.7.13.3</ecNumber>
    </recommendedName>
</protein>
<keyword evidence="10" id="KW-0472">Membrane</keyword>
<feature type="transmembrane region" description="Helical" evidence="10">
    <location>
        <begin position="36"/>
        <end position="61"/>
    </location>
</feature>
<dbReference type="GO" id="GO:0046983">
    <property type="term" value="F:protein dimerization activity"/>
    <property type="evidence" value="ECO:0007669"/>
    <property type="project" value="InterPro"/>
</dbReference>
<evidence type="ECO:0000259" key="11">
    <source>
        <dbReference type="SMART" id="SM00387"/>
    </source>
</evidence>
<dbReference type="EC" id="2.7.13.3" evidence="2"/>
<keyword evidence="6 12" id="KW-0418">Kinase</keyword>
<dbReference type="RefSeq" id="WP_163815445.1">
    <property type="nucleotide sequence ID" value="NZ_JAAGOB010000001.1"/>
</dbReference>
<evidence type="ECO:0000256" key="5">
    <source>
        <dbReference type="ARBA" id="ARBA00022741"/>
    </source>
</evidence>
<organism evidence="12 13">
    <name type="scientific">Phytoactinopolyspora alkaliphila</name>
    <dbReference type="NCBI Taxonomy" id="1783498"/>
    <lineage>
        <taxon>Bacteria</taxon>
        <taxon>Bacillati</taxon>
        <taxon>Actinomycetota</taxon>
        <taxon>Actinomycetes</taxon>
        <taxon>Jiangellales</taxon>
        <taxon>Jiangellaceae</taxon>
        <taxon>Phytoactinopolyspora</taxon>
    </lineage>
</organism>
<feature type="domain" description="Histidine kinase/HSP90-like ATPase" evidence="11">
    <location>
        <begin position="332"/>
        <end position="428"/>
    </location>
</feature>
<dbReference type="InterPro" id="IPR025828">
    <property type="entry name" value="Put_sensor_dom"/>
</dbReference>
<dbReference type="SUPFAM" id="SSF55874">
    <property type="entry name" value="ATPase domain of HSP90 chaperone/DNA topoisomerase II/histidine kinase"/>
    <property type="match status" value="1"/>
</dbReference>
<evidence type="ECO:0000256" key="3">
    <source>
        <dbReference type="ARBA" id="ARBA00022553"/>
    </source>
</evidence>
<evidence type="ECO:0000313" key="12">
    <source>
        <dbReference type="EMBL" id="NED94044.1"/>
    </source>
</evidence>
<dbReference type="AlphaFoldDB" id="A0A6N9YGF7"/>
<dbReference type="Gene3D" id="1.20.5.1930">
    <property type="match status" value="1"/>
</dbReference>
<dbReference type="CDD" id="cd16917">
    <property type="entry name" value="HATPase_UhpB-NarQ-NarX-like"/>
    <property type="match status" value="1"/>
</dbReference>
<dbReference type="GO" id="GO:0016020">
    <property type="term" value="C:membrane"/>
    <property type="evidence" value="ECO:0007669"/>
    <property type="project" value="InterPro"/>
</dbReference>
<evidence type="ECO:0000256" key="1">
    <source>
        <dbReference type="ARBA" id="ARBA00000085"/>
    </source>
</evidence>
<dbReference type="InterPro" id="IPR050482">
    <property type="entry name" value="Sensor_HK_TwoCompSys"/>
</dbReference>
<dbReference type="InterPro" id="IPR003594">
    <property type="entry name" value="HATPase_dom"/>
</dbReference>
<dbReference type="GO" id="GO:0000155">
    <property type="term" value="F:phosphorelay sensor kinase activity"/>
    <property type="evidence" value="ECO:0007669"/>
    <property type="project" value="InterPro"/>
</dbReference>
<dbReference type="EMBL" id="JAAGOB010000001">
    <property type="protein sequence ID" value="NED94044.1"/>
    <property type="molecule type" value="Genomic_DNA"/>
</dbReference>
<proteinExistence type="predicted"/>
<keyword evidence="13" id="KW-1185">Reference proteome</keyword>
<keyword evidence="4" id="KW-0808">Transferase</keyword>